<dbReference type="AlphaFoldDB" id="A0A059NXY0"/>
<name>A0A059NXY0_9BACI</name>
<gene>
    <name evidence="1" type="ORF">BN983_03077</name>
</gene>
<sequence>MNLICSHPVYERTRVIKNNQQHYLEHEEWLELYETQVIAPKETFPLHAIHDVSYKSFSSTYGLLYLHTLKGVRAYTVKEDPAPWMQALKKRIE</sequence>
<dbReference type="Proteomes" id="UP000028868">
    <property type="component" value="Unassembled WGS sequence"/>
</dbReference>
<organism evidence="1 2">
    <name type="scientific">Halobacillus karajensis</name>
    <dbReference type="NCBI Taxonomy" id="195088"/>
    <lineage>
        <taxon>Bacteria</taxon>
        <taxon>Bacillati</taxon>
        <taxon>Bacillota</taxon>
        <taxon>Bacilli</taxon>
        <taxon>Bacillales</taxon>
        <taxon>Bacillaceae</taxon>
        <taxon>Halobacillus</taxon>
    </lineage>
</organism>
<evidence type="ECO:0000313" key="2">
    <source>
        <dbReference type="Proteomes" id="UP000028868"/>
    </source>
</evidence>
<reference evidence="2" key="1">
    <citation type="submission" date="2014-03" db="EMBL/GenBank/DDBJ databases">
        <authorList>
            <person name="Urmite Genomes U."/>
        </authorList>
    </citation>
    <scope>NUCLEOTIDE SEQUENCE [LARGE SCALE GENOMIC DNA]</scope>
    <source>
        <strain evidence="2">HD-03</strain>
    </source>
</reference>
<evidence type="ECO:0000313" key="1">
    <source>
        <dbReference type="EMBL" id="CDQ24780.1"/>
    </source>
</evidence>
<comment type="caution">
    <text evidence="1">The sequence shown here is derived from an EMBL/GenBank/DDBJ whole genome shotgun (WGS) entry which is preliminary data.</text>
</comment>
<keyword evidence="2" id="KW-1185">Reference proteome</keyword>
<dbReference type="EMBL" id="CCDI010000004">
    <property type="protein sequence ID" value="CDQ24780.1"/>
    <property type="molecule type" value="Genomic_DNA"/>
</dbReference>
<protein>
    <submittedName>
        <fullName evidence="1">Uncharacterized protein</fullName>
    </submittedName>
</protein>
<reference evidence="1 2" key="2">
    <citation type="submission" date="2014-05" db="EMBL/GenBank/DDBJ databases">
        <title>Draft genome sequence of Halobacillus karajensis HK-03.</title>
        <authorList>
            <person name="Khelaifia S."/>
            <person name="Croce O."/>
            <person name="Lagier J.C."/>
            <person name="Raoult D."/>
        </authorList>
    </citation>
    <scope>NUCLEOTIDE SEQUENCE [LARGE SCALE GENOMIC DNA]</scope>
    <source>
        <strain evidence="1 2">HD-03</strain>
    </source>
</reference>
<accession>A0A059NXY0</accession>
<dbReference type="RefSeq" id="WP_231622406.1">
    <property type="nucleotide sequence ID" value="NZ_CCDH010000003.1"/>
</dbReference>
<proteinExistence type="predicted"/>